<protein>
    <recommendedName>
        <fullName evidence="4">Inositol-1-monophosphatase</fullName>
        <ecNumber evidence="4">3.1.3.25</ecNumber>
    </recommendedName>
</protein>
<dbReference type="Gene3D" id="3.40.190.80">
    <property type="match status" value="1"/>
</dbReference>
<dbReference type="Pfam" id="PF00459">
    <property type="entry name" value="Inositol_P"/>
    <property type="match status" value="1"/>
</dbReference>
<dbReference type="PRINTS" id="PR00377">
    <property type="entry name" value="IMPHPHTASES"/>
</dbReference>
<dbReference type="Proteomes" id="UP001470752">
    <property type="component" value="Unassembled WGS sequence"/>
</dbReference>
<name>A0ABV1CLS2_9FIRM</name>
<keyword evidence="3 4" id="KW-0378">Hydrolase</keyword>
<evidence type="ECO:0000256" key="2">
    <source>
        <dbReference type="ARBA" id="ARBA00001946"/>
    </source>
</evidence>
<dbReference type="CDD" id="cd01639">
    <property type="entry name" value="IMPase"/>
    <property type="match status" value="1"/>
</dbReference>
<evidence type="ECO:0000313" key="6">
    <source>
        <dbReference type="Proteomes" id="UP001470752"/>
    </source>
</evidence>
<dbReference type="EC" id="3.1.3.25" evidence="4"/>
<accession>A0ABV1CLS2</accession>
<comment type="cofactor">
    <cofactor evidence="2 4">
        <name>Mg(2+)</name>
        <dbReference type="ChEBI" id="CHEBI:18420"/>
    </cofactor>
</comment>
<dbReference type="Gene3D" id="3.30.540.10">
    <property type="entry name" value="Fructose-1,6-Bisphosphatase, subunit A, domain 1"/>
    <property type="match status" value="1"/>
</dbReference>
<dbReference type="InterPro" id="IPR000760">
    <property type="entry name" value="Inositol_monophosphatase-like"/>
</dbReference>
<comment type="caution">
    <text evidence="5">The sequence shown here is derived from an EMBL/GenBank/DDBJ whole genome shotgun (WGS) entry which is preliminary data.</text>
</comment>
<dbReference type="RefSeq" id="WP_349083699.1">
    <property type="nucleotide sequence ID" value="NZ_JBBNFW010000166.1"/>
</dbReference>
<evidence type="ECO:0000256" key="4">
    <source>
        <dbReference type="RuleBase" id="RU364068"/>
    </source>
</evidence>
<dbReference type="PRINTS" id="PR01959">
    <property type="entry name" value="SBIMPHPHTASE"/>
</dbReference>
<comment type="similarity">
    <text evidence="4">Belongs to the inositol monophosphatase superfamily.</text>
</comment>
<evidence type="ECO:0000256" key="3">
    <source>
        <dbReference type="ARBA" id="ARBA00022801"/>
    </source>
</evidence>
<dbReference type="PANTHER" id="PTHR20854:SF4">
    <property type="entry name" value="INOSITOL-1-MONOPHOSPHATASE-RELATED"/>
    <property type="match status" value="1"/>
</dbReference>
<keyword evidence="4" id="KW-0479">Metal-binding</keyword>
<dbReference type="EMBL" id="JBBNFW010000166">
    <property type="protein sequence ID" value="MEQ2413327.1"/>
    <property type="molecule type" value="Genomic_DNA"/>
</dbReference>
<keyword evidence="4" id="KW-0460">Magnesium</keyword>
<proteinExistence type="inferred from homology"/>
<dbReference type="GO" id="GO:0016787">
    <property type="term" value="F:hydrolase activity"/>
    <property type="evidence" value="ECO:0007669"/>
    <property type="project" value="UniProtKB-KW"/>
</dbReference>
<keyword evidence="6" id="KW-1185">Reference proteome</keyword>
<dbReference type="InterPro" id="IPR033942">
    <property type="entry name" value="IMPase"/>
</dbReference>
<dbReference type="SUPFAM" id="SSF56655">
    <property type="entry name" value="Carbohydrate phosphatase"/>
    <property type="match status" value="1"/>
</dbReference>
<comment type="catalytic activity">
    <reaction evidence="1 4">
        <text>a myo-inositol phosphate + H2O = myo-inositol + phosphate</text>
        <dbReference type="Rhea" id="RHEA:24056"/>
        <dbReference type="ChEBI" id="CHEBI:15377"/>
        <dbReference type="ChEBI" id="CHEBI:17268"/>
        <dbReference type="ChEBI" id="CHEBI:43474"/>
        <dbReference type="ChEBI" id="CHEBI:84139"/>
        <dbReference type="EC" id="3.1.3.25"/>
    </reaction>
</comment>
<reference evidence="5 6" key="1">
    <citation type="submission" date="2024-04" db="EMBL/GenBank/DDBJ databases">
        <title>Human intestinal bacterial collection.</title>
        <authorList>
            <person name="Pauvert C."/>
            <person name="Hitch T.C.A."/>
            <person name="Clavel T."/>
        </authorList>
    </citation>
    <scope>NUCLEOTIDE SEQUENCE [LARGE SCALE GENOMIC DNA]</scope>
    <source>
        <strain evidence="5 6">CLA-AA-H161</strain>
    </source>
</reference>
<dbReference type="PANTHER" id="PTHR20854">
    <property type="entry name" value="INOSITOL MONOPHOSPHATASE"/>
    <property type="match status" value="1"/>
</dbReference>
<organism evidence="5 6">
    <name type="scientific">Blautia acetigignens</name>
    <dbReference type="NCBI Taxonomy" id="2981783"/>
    <lineage>
        <taxon>Bacteria</taxon>
        <taxon>Bacillati</taxon>
        <taxon>Bacillota</taxon>
        <taxon>Clostridia</taxon>
        <taxon>Lachnospirales</taxon>
        <taxon>Lachnospiraceae</taxon>
        <taxon>Blautia</taxon>
    </lineage>
</organism>
<evidence type="ECO:0000313" key="5">
    <source>
        <dbReference type="EMBL" id="MEQ2413327.1"/>
    </source>
</evidence>
<evidence type="ECO:0000256" key="1">
    <source>
        <dbReference type="ARBA" id="ARBA00001033"/>
    </source>
</evidence>
<dbReference type="InterPro" id="IPR022337">
    <property type="entry name" value="Inositol_monophosphatase_SuhB"/>
</dbReference>
<gene>
    <name evidence="5" type="ORF">AAAX94_09890</name>
</gene>
<sequence>MYRLMTENQNKVIELVKQTKPLIFQEMTHEKVTEKGVADYVTNVDVAVQNFLKDALAKEFPDIALIAEEKENLGLDPAKSYWILDPIDGTTNLIRDYHLSAVSLGLYENGEITFGVVYNPFTEELFCGAKGEGAFLNGVPIHVSDQPEFKDAVVSFGSSPYEKNRAKDLFPVFYNVFMNCADFRRTGSAALDLCYVACGRQHAFLEQNLKPWDYSGATIILKEAGGTISGWKNEKLPYLANADILACVPQFQEILLQLIEQKC</sequence>